<sequence>MVLNRVGKARVQGKKDHQSGMVTTNLCFKDWKSNQSTAGDQESVISENFGRKPATTPACSQTLEASDDSDADTSSYDDICQGRVRSMVNEVIGGNDDSESDDEDDNKDRPSLPPNESVFVVIVICVRKQ</sequence>
<keyword evidence="3" id="KW-1185">Reference proteome</keyword>
<evidence type="ECO:0000256" key="1">
    <source>
        <dbReference type="SAM" id="MobiDB-lite"/>
    </source>
</evidence>
<protein>
    <submittedName>
        <fullName evidence="2">Uncharacterized protein</fullName>
    </submittedName>
</protein>
<feature type="region of interest" description="Disordered" evidence="1">
    <location>
        <begin position="91"/>
        <end position="114"/>
    </location>
</feature>
<accession>A0A9D4DTT9</accession>
<reference evidence="2" key="1">
    <citation type="journal article" date="2019" name="bioRxiv">
        <title>The Genome of the Zebra Mussel, Dreissena polymorpha: A Resource for Invasive Species Research.</title>
        <authorList>
            <person name="McCartney M.A."/>
            <person name="Auch B."/>
            <person name="Kono T."/>
            <person name="Mallez S."/>
            <person name="Zhang Y."/>
            <person name="Obille A."/>
            <person name="Becker A."/>
            <person name="Abrahante J.E."/>
            <person name="Garbe J."/>
            <person name="Badalamenti J.P."/>
            <person name="Herman A."/>
            <person name="Mangelson H."/>
            <person name="Liachko I."/>
            <person name="Sullivan S."/>
            <person name="Sone E.D."/>
            <person name="Koren S."/>
            <person name="Silverstein K.A.T."/>
            <person name="Beckman K.B."/>
            <person name="Gohl D.M."/>
        </authorList>
    </citation>
    <scope>NUCLEOTIDE SEQUENCE</scope>
    <source>
        <strain evidence="2">Duluth1</strain>
        <tissue evidence="2">Whole animal</tissue>
    </source>
</reference>
<name>A0A9D4DTT9_DREPO</name>
<dbReference type="AlphaFoldDB" id="A0A9D4DTT9"/>
<organism evidence="2 3">
    <name type="scientific">Dreissena polymorpha</name>
    <name type="common">Zebra mussel</name>
    <name type="synonym">Mytilus polymorpha</name>
    <dbReference type="NCBI Taxonomy" id="45954"/>
    <lineage>
        <taxon>Eukaryota</taxon>
        <taxon>Metazoa</taxon>
        <taxon>Spiralia</taxon>
        <taxon>Lophotrochozoa</taxon>
        <taxon>Mollusca</taxon>
        <taxon>Bivalvia</taxon>
        <taxon>Autobranchia</taxon>
        <taxon>Heteroconchia</taxon>
        <taxon>Euheterodonta</taxon>
        <taxon>Imparidentia</taxon>
        <taxon>Neoheterodontei</taxon>
        <taxon>Myida</taxon>
        <taxon>Dreissenoidea</taxon>
        <taxon>Dreissenidae</taxon>
        <taxon>Dreissena</taxon>
    </lineage>
</organism>
<feature type="compositionally biased region" description="Polar residues" evidence="1">
    <location>
        <begin position="35"/>
        <end position="46"/>
    </location>
</feature>
<comment type="caution">
    <text evidence="2">The sequence shown here is derived from an EMBL/GenBank/DDBJ whole genome shotgun (WGS) entry which is preliminary data.</text>
</comment>
<evidence type="ECO:0000313" key="3">
    <source>
        <dbReference type="Proteomes" id="UP000828390"/>
    </source>
</evidence>
<proteinExistence type="predicted"/>
<feature type="compositionally biased region" description="Acidic residues" evidence="1">
    <location>
        <begin position="96"/>
        <end position="105"/>
    </location>
</feature>
<dbReference type="EMBL" id="JAIWYP010000010">
    <property type="protein sequence ID" value="KAH3754591.1"/>
    <property type="molecule type" value="Genomic_DNA"/>
</dbReference>
<gene>
    <name evidence="2" type="ORF">DPMN_189269</name>
</gene>
<reference evidence="2" key="2">
    <citation type="submission" date="2020-11" db="EMBL/GenBank/DDBJ databases">
        <authorList>
            <person name="McCartney M.A."/>
            <person name="Auch B."/>
            <person name="Kono T."/>
            <person name="Mallez S."/>
            <person name="Becker A."/>
            <person name="Gohl D.M."/>
            <person name="Silverstein K.A.T."/>
            <person name="Koren S."/>
            <person name="Bechman K.B."/>
            <person name="Herman A."/>
            <person name="Abrahante J.E."/>
            <person name="Garbe J."/>
        </authorList>
    </citation>
    <scope>NUCLEOTIDE SEQUENCE</scope>
    <source>
        <strain evidence="2">Duluth1</strain>
        <tissue evidence="2">Whole animal</tissue>
    </source>
</reference>
<evidence type="ECO:0000313" key="2">
    <source>
        <dbReference type="EMBL" id="KAH3754591.1"/>
    </source>
</evidence>
<feature type="region of interest" description="Disordered" evidence="1">
    <location>
        <begin position="35"/>
        <end position="79"/>
    </location>
</feature>
<dbReference type="Proteomes" id="UP000828390">
    <property type="component" value="Unassembled WGS sequence"/>
</dbReference>